<evidence type="ECO:0000313" key="2">
    <source>
        <dbReference type="Proteomes" id="UP000270743"/>
    </source>
</evidence>
<evidence type="ECO:0000313" key="1">
    <source>
        <dbReference type="EMBL" id="VDS10797.1"/>
    </source>
</evidence>
<keyword evidence="2" id="KW-1185">Reference proteome</keyword>
<protein>
    <submittedName>
        <fullName evidence="1">Uncharacterized protein</fullName>
    </submittedName>
</protein>
<sequence>METGPTSIPLVCNDPSRNMARFYGLGIAPDLFGSVVLIPTSAARGAGIRRRQKRSASTRAAATQAVMVRLKAFHARLESRKHADASQDARLDPLQQRIADVRFDWPPTAVTNGPDLGPSSTDDGDCLGSRCGQQGGVERGQTRALPQGQFQVKRVIDRQAKPAGQIQDHRAGGCRVQNDPKPVYGVGDLLGRSRRNATAALIDDQDRCAPEETLPMLKQFIYYFSTRGCKMFITIRDSRDIPCAAR</sequence>
<accession>A0A3S4D2B9</accession>
<name>A0A3S4D2B9_9RHOB</name>
<proteinExistence type="predicted"/>
<dbReference type="Proteomes" id="UP000270743">
    <property type="component" value="Unassembled WGS sequence"/>
</dbReference>
<dbReference type="EMBL" id="UZWE01000085">
    <property type="protein sequence ID" value="VDS10797.1"/>
    <property type="molecule type" value="Genomic_DNA"/>
</dbReference>
<dbReference type="AlphaFoldDB" id="A0A3S4D2B9"/>
<gene>
    <name evidence="1" type="ORF">PARHAE_04016</name>
</gene>
<reference evidence="1 2" key="1">
    <citation type="submission" date="2018-12" db="EMBL/GenBank/DDBJ databases">
        <authorList>
            <person name="Criscuolo A."/>
        </authorList>
    </citation>
    <scope>NUCLEOTIDE SEQUENCE [LARGE SCALE GENOMIC DNA]</scope>
    <source>
        <strain evidence="1">ACIP1116241</strain>
    </source>
</reference>
<organism evidence="1 2">
    <name type="scientific">Paracoccus haematequi</name>
    <dbReference type="NCBI Taxonomy" id="2491866"/>
    <lineage>
        <taxon>Bacteria</taxon>
        <taxon>Pseudomonadati</taxon>
        <taxon>Pseudomonadota</taxon>
        <taxon>Alphaproteobacteria</taxon>
        <taxon>Rhodobacterales</taxon>
        <taxon>Paracoccaceae</taxon>
        <taxon>Paracoccus</taxon>
    </lineage>
</organism>